<feature type="region of interest" description="Disordered" evidence="1">
    <location>
        <begin position="343"/>
        <end position="364"/>
    </location>
</feature>
<organism evidence="2 3">
    <name type="scientific">Ceratodon purpureus</name>
    <name type="common">Fire moss</name>
    <name type="synonym">Dicranum purpureum</name>
    <dbReference type="NCBI Taxonomy" id="3225"/>
    <lineage>
        <taxon>Eukaryota</taxon>
        <taxon>Viridiplantae</taxon>
        <taxon>Streptophyta</taxon>
        <taxon>Embryophyta</taxon>
        <taxon>Bryophyta</taxon>
        <taxon>Bryophytina</taxon>
        <taxon>Bryopsida</taxon>
        <taxon>Dicranidae</taxon>
        <taxon>Pseudoditrichales</taxon>
        <taxon>Ditrichaceae</taxon>
        <taxon>Ceratodon</taxon>
    </lineage>
</organism>
<reference evidence="2" key="1">
    <citation type="submission" date="2020-06" db="EMBL/GenBank/DDBJ databases">
        <title>WGS assembly of Ceratodon purpureus strain R40.</title>
        <authorList>
            <person name="Carey S.B."/>
            <person name="Jenkins J."/>
            <person name="Shu S."/>
            <person name="Lovell J.T."/>
            <person name="Sreedasyam A."/>
            <person name="Maumus F."/>
            <person name="Tiley G.P."/>
            <person name="Fernandez-Pozo N."/>
            <person name="Barry K."/>
            <person name="Chen C."/>
            <person name="Wang M."/>
            <person name="Lipzen A."/>
            <person name="Daum C."/>
            <person name="Saski C.A."/>
            <person name="Payton A.C."/>
            <person name="Mcbreen J.C."/>
            <person name="Conrad R.E."/>
            <person name="Kollar L.M."/>
            <person name="Olsson S."/>
            <person name="Huttunen S."/>
            <person name="Landis J.B."/>
            <person name="Wickett N.J."/>
            <person name="Johnson M.G."/>
            <person name="Rensing S.A."/>
            <person name="Grimwood J."/>
            <person name="Schmutz J."/>
            <person name="Mcdaniel S.F."/>
        </authorList>
    </citation>
    <scope>NUCLEOTIDE SEQUENCE</scope>
    <source>
        <strain evidence="2">R40</strain>
    </source>
</reference>
<feature type="compositionally biased region" description="Polar residues" evidence="1">
    <location>
        <begin position="71"/>
        <end position="82"/>
    </location>
</feature>
<evidence type="ECO:0000256" key="1">
    <source>
        <dbReference type="SAM" id="MobiDB-lite"/>
    </source>
</evidence>
<dbReference type="EMBL" id="CM026421">
    <property type="protein sequence ID" value="KAG0589334.1"/>
    <property type="molecule type" value="Genomic_DNA"/>
</dbReference>
<comment type="caution">
    <text evidence="2">The sequence shown here is derived from an EMBL/GenBank/DDBJ whole genome shotgun (WGS) entry which is preliminary data.</text>
</comment>
<protein>
    <submittedName>
        <fullName evidence="2">Uncharacterized protein</fullName>
    </submittedName>
</protein>
<feature type="compositionally biased region" description="Polar residues" evidence="1">
    <location>
        <begin position="302"/>
        <end position="315"/>
    </location>
</feature>
<feature type="compositionally biased region" description="Pro residues" evidence="1">
    <location>
        <begin position="158"/>
        <end position="167"/>
    </location>
</feature>
<feature type="compositionally biased region" description="Low complexity" evidence="1">
    <location>
        <begin position="123"/>
        <end position="134"/>
    </location>
</feature>
<dbReference type="PANTHER" id="PTHR35717:SF1">
    <property type="entry name" value="OS05G0156200 PROTEIN"/>
    <property type="match status" value="1"/>
</dbReference>
<feature type="region of interest" description="Disordered" evidence="1">
    <location>
        <begin position="302"/>
        <end position="327"/>
    </location>
</feature>
<dbReference type="Proteomes" id="UP000822688">
    <property type="component" value="Chromosome 1"/>
</dbReference>
<dbReference type="AlphaFoldDB" id="A0A8T0J038"/>
<feature type="compositionally biased region" description="Polar residues" evidence="1">
    <location>
        <begin position="147"/>
        <end position="157"/>
    </location>
</feature>
<accession>A0A8T0J038</accession>
<feature type="region of interest" description="Disordered" evidence="1">
    <location>
        <begin position="1"/>
        <end position="20"/>
    </location>
</feature>
<sequence>MGRDSGSLIGGKRSRPADDEAYFDNFHNHKRYLTEVMATSLNGLRVGESTPQSQRSSPPMDMVSPAHTETAGLSRSASSFPTSHGDDLSTLDSPMSDDSDESVGFRMGRASENPVFLPVSTLESVSVTPTSPVSPRRKEYFPPYIPNYSSTLSSRQQTPPPYTPSLPLPCAQTRVKGTDADGRLPPSPSDPCQSADLRRAALLRSLQMRSQSPIRPASSTVAPEKGAEKGVVLEGLEEGGDQSSPGPSAYPSEHTGCNCEDISVATTTLFPPISTRAATRVRSLLLDEPVVAATMALSSTLPQSIQDADSDTGAQESRFEHKSSQPKSLLRSCSKLARSMTSDVIVSDAESKPLRRPSEGVGSSNLEEFCFFPEAG</sequence>
<feature type="region of interest" description="Disordered" evidence="1">
    <location>
        <begin position="43"/>
        <end position="107"/>
    </location>
</feature>
<proteinExistence type="predicted"/>
<feature type="compositionally biased region" description="Basic and acidic residues" evidence="1">
    <location>
        <begin position="349"/>
        <end position="358"/>
    </location>
</feature>
<feature type="compositionally biased region" description="Polar residues" evidence="1">
    <location>
        <begin position="211"/>
        <end position="221"/>
    </location>
</feature>
<feature type="region of interest" description="Disordered" evidence="1">
    <location>
        <begin position="123"/>
        <end position="169"/>
    </location>
</feature>
<evidence type="ECO:0000313" key="3">
    <source>
        <dbReference type="Proteomes" id="UP000822688"/>
    </source>
</evidence>
<evidence type="ECO:0000313" key="2">
    <source>
        <dbReference type="EMBL" id="KAG0589334.1"/>
    </source>
</evidence>
<keyword evidence="3" id="KW-1185">Reference proteome</keyword>
<feature type="region of interest" description="Disordered" evidence="1">
    <location>
        <begin position="207"/>
        <end position="226"/>
    </location>
</feature>
<name>A0A8T0J038_CERPU</name>
<gene>
    <name evidence="2" type="ORF">KC19_1G014000</name>
</gene>
<dbReference type="PANTHER" id="PTHR35717">
    <property type="entry name" value="OS05G0156200 PROTEIN"/>
    <property type="match status" value="1"/>
</dbReference>